<keyword evidence="2" id="KW-1185">Reference proteome</keyword>
<reference evidence="1" key="1">
    <citation type="submission" date="2016-01" db="EMBL/GenBank/DDBJ databases">
        <authorList>
            <person name="Peeters C."/>
        </authorList>
    </citation>
    <scope>NUCLEOTIDE SEQUENCE [LARGE SCALE GENOMIC DNA]</scope>
    <source>
        <strain evidence="1">LMG 22940</strain>
    </source>
</reference>
<dbReference type="EMBL" id="FCON02000069">
    <property type="protein sequence ID" value="SAL77087.1"/>
    <property type="molecule type" value="Genomic_DNA"/>
</dbReference>
<proteinExistence type="predicted"/>
<sequence>MPPPPVPLEAAALSASCRLAWSCPLTLKVGFVTVPSAFTNEPPPSAFAALDATLYSCEPLTASLLDAPTVPAIRFVIFVPEAPASVTRAFAEPASYATNALFTTPLESVVSPSFFNWLRLTASLSCDASATLVIWRLIDALPTEMVFARLAVELAPSATAPVAVALVLAPIASDWAALAEALSPSAIAEVLNARAFEPIATLCSDADAFAPSARLSEPANVPLPIATPEPSPSAPLPIATAPVFEALGPVSGVAMAPVPIATPSVTSAVESLPMAVAFVPVADPSVTAAYAEAPAKLRPPTATCARIAVAIAVFARLLLLRPFCSSETATHVPVDSFHTDLYVLFILLLTPTKLKRFAFAARHIGRSPSGFRMTKRFLESRSGPTFIAPLSELLLNAATTNRQ</sequence>
<organism evidence="1 2">
    <name type="scientific">Caballeronia choica</name>
    <dbReference type="NCBI Taxonomy" id="326476"/>
    <lineage>
        <taxon>Bacteria</taxon>
        <taxon>Pseudomonadati</taxon>
        <taxon>Pseudomonadota</taxon>
        <taxon>Betaproteobacteria</taxon>
        <taxon>Burkholderiales</taxon>
        <taxon>Burkholderiaceae</taxon>
        <taxon>Caballeronia</taxon>
    </lineage>
</organism>
<protein>
    <submittedName>
        <fullName evidence="1">Uncharacterized protein</fullName>
    </submittedName>
</protein>
<dbReference type="AntiFam" id="ANF00236">
    <property type="entry name" value="Shadow ORF (opposite sadA)"/>
</dbReference>
<dbReference type="AlphaFoldDB" id="A0A158K7J9"/>
<gene>
    <name evidence="1" type="ORF">AWB68_05125</name>
</gene>
<evidence type="ECO:0000313" key="2">
    <source>
        <dbReference type="Proteomes" id="UP000054770"/>
    </source>
</evidence>
<evidence type="ECO:0000313" key="1">
    <source>
        <dbReference type="EMBL" id="SAL77087.1"/>
    </source>
</evidence>
<comment type="caution">
    <text evidence="1">The sequence shown here is derived from an EMBL/GenBank/DDBJ whole genome shotgun (WGS) entry which is preliminary data.</text>
</comment>
<dbReference type="Proteomes" id="UP000054770">
    <property type="component" value="Unassembled WGS sequence"/>
</dbReference>
<accession>A0A158K7J9</accession>
<name>A0A158K7J9_9BURK</name>